<keyword evidence="1 6" id="KW-0597">Phosphoprotein</keyword>
<evidence type="ECO:0000259" key="8">
    <source>
        <dbReference type="PROSITE" id="PS50110"/>
    </source>
</evidence>
<evidence type="ECO:0000256" key="3">
    <source>
        <dbReference type="ARBA" id="ARBA00023015"/>
    </source>
</evidence>
<dbReference type="SUPFAM" id="SSF52172">
    <property type="entry name" value="CheY-like"/>
    <property type="match status" value="1"/>
</dbReference>
<dbReference type="Pfam" id="PF00072">
    <property type="entry name" value="Response_reg"/>
    <property type="match status" value="1"/>
</dbReference>
<dbReference type="GO" id="GO:0005829">
    <property type="term" value="C:cytosol"/>
    <property type="evidence" value="ECO:0007669"/>
    <property type="project" value="TreeGrafter"/>
</dbReference>
<dbReference type="Gene3D" id="3.40.50.2300">
    <property type="match status" value="1"/>
</dbReference>
<reference evidence="10" key="1">
    <citation type="journal article" date="2014" name="Int. J. Syst. Evol. Microbiol.">
        <title>Complete genome sequence of Corynebacterium casei LMG S-19264T (=DSM 44701T), isolated from a smear-ripened cheese.</title>
        <authorList>
            <consortium name="US DOE Joint Genome Institute (JGI-PGF)"/>
            <person name="Walter F."/>
            <person name="Albersmeier A."/>
            <person name="Kalinowski J."/>
            <person name="Ruckert C."/>
        </authorList>
    </citation>
    <scope>NUCLEOTIDE SEQUENCE</scope>
    <source>
        <strain evidence="10">CGMCC 1.15290</strain>
    </source>
</reference>
<dbReference type="GO" id="GO:0032993">
    <property type="term" value="C:protein-DNA complex"/>
    <property type="evidence" value="ECO:0007669"/>
    <property type="project" value="TreeGrafter"/>
</dbReference>
<evidence type="ECO:0000259" key="9">
    <source>
        <dbReference type="PROSITE" id="PS51755"/>
    </source>
</evidence>
<evidence type="ECO:0000256" key="6">
    <source>
        <dbReference type="PROSITE-ProRule" id="PRU00169"/>
    </source>
</evidence>
<evidence type="ECO:0000256" key="2">
    <source>
        <dbReference type="ARBA" id="ARBA00023012"/>
    </source>
</evidence>
<gene>
    <name evidence="10" type="ORF">GCM10011379_21320</name>
</gene>
<accession>A0A917IZY3</accession>
<organism evidence="10 11">
    <name type="scientific">Filimonas zeae</name>
    <dbReference type="NCBI Taxonomy" id="1737353"/>
    <lineage>
        <taxon>Bacteria</taxon>
        <taxon>Pseudomonadati</taxon>
        <taxon>Bacteroidota</taxon>
        <taxon>Chitinophagia</taxon>
        <taxon>Chitinophagales</taxon>
        <taxon>Chitinophagaceae</taxon>
        <taxon>Filimonas</taxon>
    </lineage>
</organism>
<evidence type="ECO:0000313" key="11">
    <source>
        <dbReference type="Proteomes" id="UP000627292"/>
    </source>
</evidence>
<name>A0A917IZY3_9BACT</name>
<reference evidence="10" key="2">
    <citation type="submission" date="2020-09" db="EMBL/GenBank/DDBJ databases">
        <authorList>
            <person name="Sun Q."/>
            <person name="Zhou Y."/>
        </authorList>
    </citation>
    <scope>NUCLEOTIDE SEQUENCE</scope>
    <source>
        <strain evidence="10">CGMCC 1.15290</strain>
    </source>
</reference>
<dbReference type="Proteomes" id="UP000627292">
    <property type="component" value="Unassembled WGS sequence"/>
</dbReference>
<dbReference type="Gene3D" id="6.10.250.690">
    <property type="match status" value="1"/>
</dbReference>
<dbReference type="AlphaFoldDB" id="A0A917IZY3"/>
<evidence type="ECO:0000313" key="10">
    <source>
        <dbReference type="EMBL" id="GGH66779.1"/>
    </source>
</evidence>
<dbReference type="InterPro" id="IPR001867">
    <property type="entry name" value="OmpR/PhoB-type_DNA-bd"/>
</dbReference>
<dbReference type="EMBL" id="BMIB01000002">
    <property type="protein sequence ID" value="GGH66779.1"/>
    <property type="molecule type" value="Genomic_DNA"/>
</dbReference>
<dbReference type="SMART" id="SM00862">
    <property type="entry name" value="Trans_reg_C"/>
    <property type="match status" value="1"/>
</dbReference>
<comment type="caution">
    <text evidence="10">The sequence shown here is derived from an EMBL/GenBank/DDBJ whole genome shotgun (WGS) entry which is preliminary data.</text>
</comment>
<evidence type="ECO:0000256" key="4">
    <source>
        <dbReference type="ARBA" id="ARBA00023125"/>
    </source>
</evidence>
<dbReference type="GO" id="GO:0000156">
    <property type="term" value="F:phosphorelay response regulator activity"/>
    <property type="evidence" value="ECO:0007669"/>
    <property type="project" value="TreeGrafter"/>
</dbReference>
<dbReference type="SMART" id="SM00448">
    <property type="entry name" value="REC"/>
    <property type="match status" value="1"/>
</dbReference>
<keyword evidence="11" id="KW-1185">Reference proteome</keyword>
<dbReference type="PANTHER" id="PTHR48111:SF22">
    <property type="entry name" value="REGULATOR OF RPOS"/>
    <property type="match status" value="1"/>
</dbReference>
<dbReference type="Pfam" id="PF00486">
    <property type="entry name" value="Trans_reg_C"/>
    <property type="match status" value="1"/>
</dbReference>
<dbReference type="InterPro" id="IPR039420">
    <property type="entry name" value="WalR-like"/>
</dbReference>
<dbReference type="PROSITE" id="PS50110">
    <property type="entry name" value="RESPONSE_REGULATORY"/>
    <property type="match status" value="1"/>
</dbReference>
<dbReference type="InterPro" id="IPR001789">
    <property type="entry name" value="Sig_transdc_resp-reg_receiver"/>
</dbReference>
<keyword evidence="5" id="KW-0804">Transcription</keyword>
<keyword evidence="3" id="KW-0805">Transcription regulation</keyword>
<feature type="DNA-binding region" description="OmpR/PhoB-type" evidence="7">
    <location>
        <begin position="157"/>
        <end position="257"/>
    </location>
</feature>
<protein>
    <submittedName>
        <fullName evidence="10">DNA-binding response regulator</fullName>
    </submittedName>
</protein>
<dbReference type="Gene3D" id="1.10.10.10">
    <property type="entry name" value="Winged helix-like DNA-binding domain superfamily/Winged helix DNA-binding domain"/>
    <property type="match status" value="1"/>
</dbReference>
<dbReference type="InterPro" id="IPR036388">
    <property type="entry name" value="WH-like_DNA-bd_sf"/>
</dbReference>
<keyword evidence="2" id="KW-0902">Two-component regulatory system</keyword>
<dbReference type="InterPro" id="IPR011006">
    <property type="entry name" value="CheY-like_superfamily"/>
</dbReference>
<dbReference type="GO" id="GO:0006355">
    <property type="term" value="P:regulation of DNA-templated transcription"/>
    <property type="evidence" value="ECO:0007669"/>
    <property type="project" value="InterPro"/>
</dbReference>
<evidence type="ECO:0000256" key="5">
    <source>
        <dbReference type="ARBA" id="ARBA00023163"/>
    </source>
</evidence>
<sequence length="258" mass="29449">MLYLPGYSICITLFNLQARYSHFFPDFTGKMQAMKILIVEDEPELQKAIADSLAREHFVTETAGTFDVAMEKLGVYNYDCILLDIMLPGGDGLQLLQELKKTGKQENIIIISAKDSLDDKLAGLELGADDYLTKPFHIAELNARIKAVLRRKTLDGKNTIETANLQLNLTERQLLVNNQLVPLNRKEFDILNYFLLNKNRLITKNALAEHVWGDHIDQADNFDFIYYQIKNLRKKLQSCQAGVEIESIYGVGYKMIEI</sequence>
<dbReference type="CDD" id="cd00383">
    <property type="entry name" value="trans_reg_C"/>
    <property type="match status" value="1"/>
</dbReference>
<proteinExistence type="predicted"/>
<dbReference type="PANTHER" id="PTHR48111">
    <property type="entry name" value="REGULATOR OF RPOS"/>
    <property type="match status" value="1"/>
</dbReference>
<feature type="domain" description="Response regulatory" evidence="8">
    <location>
        <begin position="35"/>
        <end position="149"/>
    </location>
</feature>
<dbReference type="GO" id="GO:0000976">
    <property type="term" value="F:transcription cis-regulatory region binding"/>
    <property type="evidence" value="ECO:0007669"/>
    <property type="project" value="TreeGrafter"/>
</dbReference>
<dbReference type="PROSITE" id="PS51755">
    <property type="entry name" value="OMPR_PHOB"/>
    <property type="match status" value="1"/>
</dbReference>
<feature type="modified residue" description="4-aspartylphosphate" evidence="6">
    <location>
        <position position="84"/>
    </location>
</feature>
<feature type="domain" description="OmpR/PhoB-type" evidence="9">
    <location>
        <begin position="157"/>
        <end position="257"/>
    </location>
</feature>
<evidence type="ECO:0000256" key="7">
    <source>
        <dbReference type="PROSITE-ProRule" id="PRU01091"/>
    </source>
</evidence>
<keyword evidence="4 7" id="KW-0238">DNA-binding</keyword>
<evidence type="ECO:0000256" key="1">
    <source>
        <dbReference type="ARBA" id="ARBA00022553"/>
    </source>
</evidence>